<dbReference type="Proteomes" id="UP000823611">
    <property type="component" value="Unassembled WGS sequence"/>
</dbReference>
<dbReference type="InterPro" id="IPR008513">
    <property type="entry name" value="tRNA(Met)_cyd_acetate_ligase"/>
</dbReference>
<comment type="subcellular location">
    <subcellularLocation>
        <location evidence="2">Cytoplasm</location>
    </subcellularLocation>
</comment>
<keyword evidence="2" id="KW-0067">ATP-binding</keyword>
<accession>A0A9D9DUM9</accession>
<evidence type="ECO:0000256" key="1">
    <source>
        <dbReference type="ARBA" id="ARBA00022694"/>
    </source>
</evidence>
<sequence length="414" mass="46592">MKGFLTMKVLGIVSEYNPFHNGHKLHIEKSKKSTGCDFVIAVMSGNFVQRGEPAIFDKWTRTRSALINGVDMVIEIPVSFATASAEFFAECSVRILENSGIIDTISFGSECGNVDYIEKISDILYNEPTEFKELIKEELSKGLTFPVARSKALKKLSCVPKDVLENPNNILGIEYLKALKKINSSITPFTLLREVSHYNSKDMTGFISSATSIREGIKKGDVEASLMAVPENCRGLYKSVMKKGISPIFPDDMSDFLNYKLRMSTPSQIESILDVTEGLENRIINAMTENYSFSDMCSYIKSKRYTFTRIQRVLSHIILDITKKDTKTYIDNGFSQYIRVLGFRKDSSHLLSSLIKNSKIPVITNLKNAGNQLDTLGMKMLEKEIQTTDIYMALCPDKSNSSIRKEFTEPMVII</sequence>
<keyword evidence="1 2" id="KW-0819">tRNA processing</keyword>
<feature type="binding site" evidence="2">
    <location>
        <begin position="13"/>
        <end position="26"/>
    </location>
    <ligand>
        <name>ATP</name>
        <dbReference type="ChEBI" id="CHEBI:30616"/>
    </ligand>
</feature>
<dbReference type="EMBL" id="JADIMX010000077">
    <property type="protein sequence ID" value="MBO8434447.1"/>
    <property type="molecule type" value="Genomic_DNA"/>
</dbReference>
<organism evidence="3 4">
    <name type="scientific">Candidatus Fimicola merdigallinarum</name>
    <dbReference type="NCBI Taxonomy" id="2840819"/>
    <lineage>
        <taxon>Bacteria</taxon>
        <taxon>Bacillati</taxon>
        <taxon>Bacillota</taxon>
        <taxon>Clostridia</taxon>
        <taxon>Lachnospirales</taxon>
        <taxon>Lachnospiraceae</taxon>
        <taxon>Lachnospiraceae incertae sedis</taxon>
        <taxon>Candidatus Fimicola</taxon>
    </lineage>
</organism>
<comment type="catalytic activity">
    <reaction evidence="2">
        <text>cytidine(34) in elongator tRNA(Met) + acetate + ATP = N(4)-acetylcytidine(34) in elongator tRNA(Met) + AMP + diphosphate</text>
        <dbReference type="Rhea" id="RHEA:58144"/>
        <dbReference type="Rhea" id="RHEA-COMP:10693"/>
        <dbReference type="Rhea" id="RHEA-COMP:10694"/>
        <dbReference type="ChEBI" id="CHEBI:30089"/>
        <dbReference type="ChEBI" id="CHEBI:30616"/>
        <dbReference type="ChEBI" id="CHEBI:33019"/>
        <dbReference type="ChEBI" id="CHEBI:74900"/>
        <dbReference type="ChEBI" id="CHEBI:82748"/>
        <dbReference type="ChEBI" id="CHEBI:456215"/>
    </reaction>
</comment>
<keyword evidence="2" id="KW-0694">RNA-binding</keyword>
<protein>
    <recommendedName>
        <fullName evidence="2">tRNA(Met) cytidine acetate ligase</fullName>
        <ecNumber evidence="2">6.3.4.-</ecNumber>
    </recommendedName>
</protein>
<reference evidence="3" key="2">
    <citation type="journal article" date="2021" name="PeerJ">
        <title>Extensive microbial diversity within the chicken gut microbiome revealed by metagenomics and culture.</title>
        <authorList>
            <person name="Gilroy R."/>
            <person name="Ravi A."/>
            <person name="Getino M."/>
            <person name="Pursley I."/>
            <person name="Horton D.L."/>
            <person name="Alikhan N.F."/>
            <person name="Baker D."/>
            <person name="Gharbi K."/>
            <person name="Hall N."/>
            <person name="Watson M."/>
            <person name="Adriaenssens E.M."/>
            <person name="Foster-Nyarko E."/>
            <person name="Jarju S."/>
            <person name="Secka A."/>
            <person name="Antonio M."/>
            <person name="Oren A."/>
            <person name="Chaudhuri R.R."/>
            <person name="La Ragione R."/>
            <person name="Hildebrand F."/>
            <person name="Pallen M.J."/>
        </authorList>
    </citation>
    <scope>NUCLEOTIDE SEQUENCE</scope>
    <source>
        <strain evidence="3">F6-4510</strain>
    </source>
</reference>
<feature type="binding site" evidence="2">
    <location>
        <position position="108"/>
    </location>
    <ligand>
        <name>ATP</name>
        <dbReference type="ChEBI" id="CHEBI:30616"/>
    </ligand>
</feature>
<gene>
    <name evidence="2" type="primary">tmcAL</name>
    <name evidence="3" type="ORF">IAC55_03885</name>
</gene>
<comment type="caution">
    <text evidence="2">Lacks conserved residue(s) required for the propagation of feature annotation.</text>
</comment>
<evidence type="ECO:0000313" key="3">
    <source>
        <dbReference type="EMBL" id="MBO8434447.1"/>
    </source>
</evidence>
<dbReference type="EC" id="6.3.4.-" evidence="2"/>
<feature type="binding site" evidence="2">
    <location>
        <position position="193"/>
    </location>
    <ligand>
        <name>ATP</name>
        <dbReference type="ChEBI" id="CHEBI:30616"/>
    </ligand>
</feature>
<evidence type="ECO:0000256" key="2">
    <source>
        <dbReference type="HAMAP-Rule" id="MF_01539"/>
    </source>
</evidence>
<keyword evidence="2" id="KW-0963">Cytoplasm</keyword>
<comment type="function">
    <text evidence="2">Catalyzes the formation of N(4)-acetylcytidine (ac(4)C) at the wobble position of elongator tRNA(Met), using acetate and ATP as substrates. First activates an acetate ion to form acetyladenylate (Ac-AMP) and then transfers the acetyl group to tRNA to form ac(4)C34.</text>
</comment>
<dbReference type="HAMAP" id="MF_01539">
    <property type="entry name" value="TmcAL"/>
    <property type="match status" value="1"/>
</dbReference>
<proteinExistence type="inferred from homology"/>
<keyword evidence="2" id="KW-0547">Nucleotide-binding</keyword>
<keyword evidence="2" id="KW-0820">tRNA-binding</keyword>
<dbReference type="GO" id="GO:0016879">
    <property type="term" value="F:ligase activity, forming carbon-nitrogen bonds"/>
    <property type="evidence" value="ECO:0007669"/>
    <property type="project" value="UniProtKB-UniRule"/>
</dbReference>
<keyword evidence="2" id="KW-0436">Ligase</keyword>
<dbReference type="GO" id="GO:0005737">
    <property type="term" value="C:cytoplasm"/>
    <property type="evidence" value="ECO:0007669"/>
    <property type="project" value="UniProtKB-SubCell"/>
</dbReference>
<dbReference type="NCBIfam" id="NF010191">
    <property type="entry name" value="PRK13670.1"/>
    <property type="match status" value="1"/>
</dbReference>
<dbReference type="GO" id="GO:0006400">
    <property type="term" value="P:tRNA modification"/>
    <property type="evidence" value="ECO:0007669"/>
    <property type="project" value="UniProtKB-UniRule"/>
</dbReference>
<comment type="similarity">
    <text evidence="2">Belongs to the TmcAL family.</text>
</comment>
<dbReference type="Gene3D" id="3.40.50.620">
    <property type="entry name" value="HUPs"/>
    <property type="match status" value="1"/>
</dbReference>
<dbReference type="PANTHER" id="PTHR37825:SF1">
    <property type="entry name" value="TRNA(MET) CYTIDINE ACETATE LIGASE"/>
    <property type="match status" value="1"/>
</dbReference>
<reference evidence="3" key="1">
    <citation type="submission" date="2020-10" db="EMBL/GenBank/DDBJ databases">
        <authorList>
            <person name="Gilroy R."/>
        </authorList>
    </citation>
    <scope>NUCLEOTIDE SEQUENCE</scope>
    <source>
        <strain evidence="3">F6-4510</strain>
    </source>
</reference>
<name>A0A9D9DUM9_9FIRM</name>
<dbReference type="Pfam" id="PF05636">
    <property type="entry name" value="HIGH_NTase1"/>
    <property type="match status" value="1"/>
</dbReference>
<dbReference type="PANTHER" id="PTHR37825">
    <property type="entry name" value="TRNA(MET) CYTIDINE ACETATE LIGASE"/>
    <property type="match status" value="1"/>
</dbReference>
<dbReference type="GO" id="GO:0005524">
    <property type="term" value="F:ATP binding"/>
    <property type="evidence" value="ECO:0007669"/>
    <property type="project" value="UniProtKB-KW"/>
</dbReference>
<dbReference type="InterPro" id="IPR014729">
    <property type="entry name" value="Rossmann-like_a/b/a_fold"/>
</dbReference>
<dbReference type="GO" id="GO:0000049">
    <property type="term" value="F:tRNA binding"/>
    <property type="evidence" value="ECO:0007669"/>
    <property type="project" value="UniProtKB-KW"/>
</dbReference>
<feature type="binding site" evidence="2">
    <location>
        <position position="168"/>
    </location>
    <ligand>
        <name>ATP</name>
        <dbReference type="ChEBI" id="CHEBI:30616"/>
    </ligand>
</feature>
<dbReference type="SUPFAM" id="SSF52374">
    <property type="entry name" value="Nucleotidylyl transferase"/>
    <property type="match status" value="1"/>
</dbReference>
<evidence type="ECO:0000313" key="4">
    <source>
        <dbReference type="Proteomes" id="UP000823611"/>
    </source>
</evidence>
<dbReference type="AlphaFoldDB" id="A0A9D9DUM9"/>
<comment type="caution">
    <text evidence="3">The sequence shown here is derived from an EMBL/GenBank/DDBJ whole genome shotgun (WGS) entry which is preliminary data.</text>
</comment>